<dbReference type="EMBL" id="CP050468">
    <property type="protein sequence ID" value="UTZ29632.1"/>
    <property type="molecule type" value="Genomic_DNA"/>
</dbReference>
<dbReference type="RefSeq" id="WP_255942651.1">
    <property type="nucleotide sequence ID" value="NZ_CP050468.1"/>
</dbReference>
<dbReference type="Gene3D" id="3.40.50.150">
    <property type="entry name" value="Vaccinia Virus protein VP39"/>
    <property type="match status" value="1"/>
</dbReference>
<name>A0AAE9SPQ6_9VIBR</name>
<evidence type="ECO:0000313" key="2">
    <source>
        <dbReference type="Proteomes" id="UP001058687"/>
    </source>
</evidence>
<evidence type="ECO:0000313" key="1">
    <source>
        <dbReference type="EMBL" id="UTZ29632.1"/>
    </source>
</evidence>
<dbReference type="AlphaFoldDB" id="A0AAE9SPQ6"/>
<reference evidence="1" key="1">
    <citation type="submission" date="2020-03" db="EMBL/GenBank/DDBJ databases">
        <title>Five strains of Vibrio campbellii isolated from Mariana Trench.</title>
        <authorList>
            <person name="Liang J."/>
            <person name="Zhang X.-H."/>
        </authorList>
    </citation>
    <scope>NUCLEOTIDE SEQUENCE</scope>
    <source>
        <strain evidence="1">LJC014</strain>
    </source>
</reference>
<proteinExistence type="predicted"/>
<dbReference type="InterPro" id="IPR029063">
    <property type="entry name" value="SAM-dependent_MTases_sf"/>
</dbReference>
<protein>
    <recommendedName>
        <fullName evidence="3">SAM-dependent methyltransferase</fullName>
    </recommendedName>
</protein>
<dbReference type="SUPFAM" id="SSF53335">
    <property type="entry name" value="S-adenosyl-L-methionine-dependent methyltransferases"/>
    <property type="match status" value="1"/>
</dbReference>
<sequence>MEDFYIDHKGLAAYFEIQWLDKLRQNGVSKPLDSQSKAVPDWFVSSSHSKDVAQFVVEALGSENLSPKSLLEVGPALGRNCYELITSIPSINTATLVEPSHRFLSNLKQLLMDGGECDFHYIKSLKEQKYFTFDASPIARACDHVDFSLIEAPFESGVVAEQHDLSLCLNVLDQCDSPKTVVEALMDATAANGVLVLACTYQWSKKHLKDETEAVDDINDYFGNGWVPLSEAEHEYKVRFNERYSLLFLSHIVAYKKIG</sequence>
<accession>A0AAE9SPQ6</accession>
<evidence type="ECO:0008006" key="3">
    <source>
        <dbReference type="Google" id="ProtNLM"/>
    </source>
</evidence>
<gene>
    <name evidence="1" type="ORF">HB761_23945</name>
</gene>
<organism evidence="1 2">
    <name type="scientific">Vibrio campbellii</name>
    <dbReference type="NCBI Taxonomy" id="680"/>
    <lineage>
        <taxon>Bacteria</taxon>
        <taxon>Pseudomonadati</taxon>
        <taxon>Pseudomonadota</taxon>
        <taxon>Gammaproteobacteria</taxon>
        <taxon>Vibrionales</taxon>
        <taxon>Vibrionaceae</taxon>
        <taxon>Vibrio</taxon>
    </lineage>
</organism>
<dbReference type="Proteomes" id="UP001058687">
    <property type="component" value="Chromosome 2"/>
</dbReference>